<dbReference type="OrthoDB" id="752362at2759"/>
<dbReference type="EMBL" id="MLFT02000299">
    <property type="protein sequence ID" value="PHT27891.1"/>
    <property type="molecule type" value="Genomic_DNA"/>
</dbReference>
<protein>
    <submittedName>
        <fullName evidence="6">High mobility group B protein 5</fullName>
    </submittedName>
</protein>
<dbReference type="Proteomes" id="UP000224567">
    <property type="component" value="Unassembled WGS sequence"/>
</dbReference>
<dbReference type="GO" id="GO:0003677">
    <property type="term" value="F:DNA binding"/>
    <property type="evidence" value="ECO:0007669"/>
    <property type="project" value="UniProtKB-KW"/>
</dbReference>
<evidence type="ECO:0000256" key="2">
    <source>
        <dbReference type="ARBA" id="ARBA00008774"/>
    </source>
</evidence>
<dbReference type="STRING" id="33114.A0A2G2V4H0"/>
<evidence type="ECO:0000256" key="5">
    <source>
        <dbReference type="SAM" id="MobiDB-lite"/>
    </source>
</evidence>
<dbReference type="SUPFAM" id="SSF47095">
    <property type="entry name" value="HMG-box"/>
    <property type="match status" value="1"/>
</dbReference>
<feature type="region of interest" description="Disordered" evidence="5">
    <location>
        <begin position="67"/>
        <end position="94"/>
    </location>
</feature>
<reference evidence="6 7" key="1">
    <citation type="journal article" date="2017" name="Genome Biol.">
        <title>New reference genome sequences of hot pepper reveal the massive evolution of plant disease-resistance genes by retroduplication.</title>
        <authorList>
            <person name="Kim S."/>
            <person name="Park J."/>
            <person name="Yeom S.I."/>
            <person name="Kim Y.M."/>
            <person name="Seo E."/>
            <person name="Kim K.T."/>
            <person name="Kim M.S."/>
            <person name="Lee J.M."/>
            <person name="Cheong K."/>
            <person name="Shin H.S."/>
            <person name="Kim S.B."/>
            <person name="Han K."/>
            <person name="Lee J."/>
            <person name="Park M."/>
            <person name="Lee H.A."/>
            <person name="Lee H.Y."/>
            <person name="Lee Y."/>
            <person name="Oh S."/>
            <person name="Lee J.H."/>
            <person name="Choi E."/>
            <person name="Choi E."/>
            <person name="Lee S.E."/>
            <person name="Jeon J."/>
            <person name="Kim H."/>
            <person name="Choi G."/>
            <person name="Song H."/>
            <person name="Lee J."/>
            <person name="Lee S.C."/>
            <person name="Kwon J.K."/>
            <person name="Lee H.Y."/>
            <person name="Koo N."/>
            <person name="Hong Y."/>
            <person name="Kim R.W."/>
            <person name="Kang W.H."/>
            <person name="Huh J.H."/>
            <person name="Kang B.C."/>
            <person name="Yang T.J."/>
            <person name="Lee Y.H."/>
            <person name="Bennetzen J.L."/>
            <person name="Choi D."/>
        </authorList>
    </citation>
    <scope>NUCLEOTIDE SEQUENCE [LARGE SCALE GENOMIC DNA]</scope>
    <source>
        <strain evidence="7">cv. PBC81</strain>
    </source>
</reference>
<organism evidence="6 7">
    <name type="scientific">Capsicum baccatum</name>
    <name type="common">Peruvian pepper</name>
    <dbReference type="NCBI Taxonomy" id="33114"/>
    <lineage>
        <taxon>Eukaryota</taxon>
        <taxon>Viridiplantae</taxon>
        <taxon>Streptophyta</taxon>
        <taxon>Embryophyta</taxon>
        <taxon>Tracheophyta</taxon>
        <taxon>Spermatophyta</taxon>
        <taxon>Magnoliopsida</taxon>
        <taxon>eudicotyledons</taxon>
        <taxon>Gunneridae</taxon>
        <taxon>Pentapetalae</taxon>
        <taxon>asterids</taxon>
        <taxon>lamiids</taxon>
        <taxon>Solanales</taxon>
        <taxon>Solanaceae</taxon>
        <taxon>Solanoideae</taxon>
        <taxon>Capsiceae</taxon>
        <taxon>Capsicum</taxon>
    </lineage>
</organism>
<dbReference type="AlphaFoldDB" id="A0A2G2V4H0"/>
<dbReference type="InterPro" id="IPR036910">
    <property type="entry name" value="HMG_box_dom_sf"/>
</dbReference>
<accession>A0A2G2V4H0</accession>
<evidence type="ECO:0000313" key="7">
    <source>
        <dbReference type="Proteomes" id="UP000224567"/>
    </source>
</evidence>
<keyword evidence="7" id="KW-1185">Reference proteome</keyword>
<comment type="caution">
    <text evidence="6">The sequence shown here is derived from an EMBL/GenBank/DDBJ whole genome shotgun (WGS) entry which is preliminary data.</text>
</comment>
<comment type="similarity">
    <text evidence="2">Belongs to the HMGB family.</text>
</comment>
<reference evidence="7" key="2">
    <citation type="journal article" date="2017" name="J. Anim. Genet.">
        <title>Multiple reference genome sequences of hot pepper reveal the massive evolution of plant disease resistance genes by retroduplication.</title>
        <authorList>
            <person name="Kim S."/>
            <person name="Park J."/>
            <person name="Yeom S.-I."/>
            <person name="Kim Y.-M."/>
            <person name="Seo E."/>
            <person name="Kim K.-T."/>
            <person name="Kim M.-S."/>
            <person name="Lee J.M."/>
            <person name="Cheong K."/>
            <person name="Shin H.-S."/>
            <person name="Kim S.-B."/>
            <person name="Han K."/>
            <person name="Lee J."/>
            <person name="Park M."/>
            <person name="Lee H.-A."/>
            <person name="Lee H.-Y."/>
            <person name="Lee Y."/>
            <person name="Oh S."/>
            <person name="Lee J.H."/>
            <person name="Choi E."/>
            <person name="Choi E."/>
            <person name="Lee S.E."/>
            <person name="Jeon J."/>
            <person name="Kim H."/>
            <person name="Choi G."/>
            <person name="Song H."/>
            <person name="Lee J."/>
            <person name="Lee S.-C."/>
            <person name="Kwon J.-K."/>
            <person name="Lee H.-Y."/>
            <person name="Koo N."/>
            <person name="Hong Y."/>
            <person name="Kim R.W."/>
            <person name="Kang W.-H."/>
            <person name="Huh J.H."/>
            <person name="Kang B.-C."/>
            <person name="Yang T.-J."/>
            <person name="Lee Y.-H."/>
            <person name="Bennetzen J.L."/>
            <person name="Choi D."/>
        </authorList>
    </citation>
    <scope>NUCLEOTIDE SEQUENCE [LARGE SCALE GENOMIC DNA]</scope>
    <source>
        <strain evidence="7">cv. PBC81</strain>
    </source>
</reference>
<evidence type="ECO:0000256" key="3">
    <source>
        <dbReference type="ARBA" id="ARBA00023125"/>
    </source>
</evidence>
<evidence type="ECO:0000256" key="4">
    <source>
        <dbReference type="ARBA" id="ARBA00023242"/>
    </source>
</evidence>
<dbReference type="PANTHER" id="PTHR46261:SF35">
    <property type="entry name" value="HIGH MOBILITY GROUP B PROTEIN 4-RELATED"/>
    <property type="match status" value="1"/>
</dbReference>
<keyword evidence="4" id="KW-0539">Nucleus</keyword>
<keyword evidence="3" id="KW-0238">DNA-binding</keyword>
<name>A0A2G2V4H0_CAPBA</name>
<comment type="subcellular location">
    <subcellularLocation>
        <location evidence="1">Nucleus</location>
    </subcellularLocation>
</comment>
<sequence>MVVMCASSQGHFSLCMLQLRGASIKSKKQTSGARIKVCDGKADYDQYIITVTFTEVLLSVHNSLVLRKKEKSTEPKAKREKKPKNPNAPKRPPTSLFVFMDEFRQTFKAANPDRKRVSTVVLNSVVPNNNLLLPLYPFSFI</sequence>
<proteinExistence type="inferred from homology"/>
<dbReference type="InterPro" id="IPR031061">
    <property type="entry name" value="HMGB_plant"/>
</dbReference>
<evidence type="ECO:0000256" key="1">
    <source>
        <dbReference type="ARBA" id="ARBA00004123"/>
    </source>
</evidence>
<dbReference type="GO" id="GO:0005634">
    <property type="term" value="C:nucleus"/>
    <property type="evidence" value="ECO:0007669"/>
    <property type="project" value="UniProtKB-SubCell"/>
</dbReference>
<evidence type="ECO:0000313" key="6">
    <source>
        <dbReference type="EMBL" id="PHT27891.1"/>
    </source>
</evidence>
<dbReference type="Gene3D" id="1.10.30.10">
    <property type="entry name" value="High mobility group box domain"/>
    <property type="match status" value="1"/>
</dbReference>
<dbReference type="PANTHER" id="PTHR46261">
    <property type="entry name" value="HIGH MOBILITY GROUP B PROTEIN 4-RELATED"/>
    <property type="match status" value="1"/>
</dbReference>
<gene>
    <name evidence="6" type="ORF">CQW23_32508</name>
</gene>